<feature type="region of interest" description="Disordered" evidence="2">
    <location>
        <begin position="84"/>
        <end position="108"/>
    </location>
</feature>
<feature type="coiled-coil region" evidence="1">
    <location>
        <begin position="35"/>
        <end position="62"/>
    </location>
</feature>
<dbReference type="AlphaFoldDB" id="A0AAW0T4H5"/>
<evidence type="ECO:0000256" key="1">
    <source>
        <dbReference type="SAM" id="Coils"/>
    </source>
</evidence>
<keyword evidence="4" id="KW-1185">Reference proteome</keyword>
<proteinExistence type="predicted"/>
<feature type="compositionally biased region" description="Basic and acidic residues" evidence="2">
    <location>
        <begin position="92"/>
        <end position="108"/>
    </location>
</feature>
<accession>A0AAW0T4H5</accession>
<protein>
    <submittedName>
        <fullName evidence="3">Uncharacterized protein</fullName>
    </submittedName>
</protein>
<comment type="caution">
    <text evidence="3">The sequence shown here is derived from an EMBL/GenBank/DDBJ whole genome shotgun (WGS) entry which is preliminary data.</text>
</comment>
<keyword evidence="1" id="KW-0175">Coiled coil</keyword>
<organism evidence="3 4">
    <name type="scientific">Scylla paramamosain</name>
    <name type="common">Mud crab</name>
    <dbReference type="NCBI Taxonomy" id="85552"/>
    <lineage>
        <taxon>Eukaryota</taxon>
        <taxon>Metazoa</taxon>
        <taxon>Ecdysozoa</taxon>
        <taxon>Arthropoda</taxon>
        <taxon>Crustacea</taxon>
        <taxon>Multicrustacea</taxon>
        <taxon>Malacostraca</taxon>
        <taxon>Eumalacostraca</taxon>
        <taxon>Eucarida</taxon>
        <taxon>Decapoda</taxon>
        <taxon>Pleocyemata</taxon>
        <taxon>Brachyura</taxon>
        <taxon>Eubrachyura</taxon>
        <taxon>Portunoidea</taxon>
        <taxon>Portunidae</taxon>
        <taxon>Portuninae</taxon>
        <taxon>Scylla</taxon>
    </lineage>
</organism>
<gene>
    <name evidence="3" type="ORF">O3P69_015314</name>
</gene>
<dbReference type="Proteomes" id="UP001487740">
    <property type="component" value="Unassembled WGS sequence"/>
</dbReference>
<evidence type="ECO:0000313" key="3">
    <source>
        <dbReference type="EMBL" id="KAK8382291.1"/>
    </source>
</evidence>
<evidence type="ECO:0000256" key="2">
    <source>
        <dbReference type="SAM" id="MobiDB-lite"/>
    </source>
</evidence>
<evidence type="ECO:0000313" key="4">
    <source>
        <dbReference type="Proteomes" id="UP001487740"/>
    </source>
</evidence>
<dbReference type="EMBL" id="JARAKH010000039">
    <property type="protein sequence ID" value="KAK8382291.1"/>
    <property type="molecule type" value="Genomic_DNA"/>
</dbReference>
<sequence length="108" mass="13149">MEAVEHERARREEERRQQVSKFDELRLRQQRHVYREEYSRQLQEYLNQTRHLEIQLRNHLREKYGPPPPPGRRQIPTAFTPTAITATNNSSSDDHSRSTREEHVGMWW</sequence>
<name>A0AAW0T4H5_SCYPA</name>
<reference evidence="3 4" key="1">
    <citation type="submission" date="2023-03" db="EMBL/GenBank/DDBJ databases">
        <title>High-quality genome of Scylla paramamosain provides insights in environmental adaptation.</title>
        <authorList>
            <person name="Zhang L."/>
        </authorList>
    </citation>
    <scope>NUCLEOTIDE SEQUENCE [LARGE SCALE GENOMIC DNA]</scope>
    <source>
        <strain evidence="3">LZ_2023a</strain>
        <tissue evidence="3">Muscle</tissue>
    </source>
</reference>